<proteinExistence type="inferred from homology"/>
<keyword evidence="3" id="KW-0862">Zinc</keyword>
<dbReference type="Pfam" id="PF04828">
    <property type="entry name" value="GFA"/>
    <property type="match status" value="1"/>
</dbReference>
<protein>
    <submittedName>
        <fullName evidence="6">GFA family protein</fullName>
    </submittedName>
</protein>
<gene>
    <name evidence="6" type="ORF">KHX94_16855</name>
</gene>
<dbReference type="InterPro" id="IPR006913">
    <property type="entry name" value="CENP-V/GFA"/>
</dbReference>
<dbReference type="Gene3D" id="3.90.1590.10">
    <property type="entry name" value="glutathione-dependent formaldehyde- activating enzyme (gfa)"/>
    <property type="match status" value="1"/>
</dbReference>
<keyword evidence="2" id="KW-0479">Metal-binding</keyword>
<dbReference type="SUPFAM" id="SSF51316">
    <property type="entry name" value="Mss4-like"/>
    <property type="match status" value="1"/>
</dbReference>
<evidence type="ECO:0000256" key="4">
    <source>
        <dbReference type="ARBA" id="ARBA00023239"/>
    </source>
</evidence>
<evidence type="ECO:0000256" key="3">
    <source>
        <dbReference type="ARBA" id="ARBA00022833"/>
    </source>
</evidence>
<evidence type="ECO:0000256" key="2">
    <source>
        <dbReference type="ARBA" id="ARBA00022723"/>
    </source>
</evidence>
<organism evidence="6 7">
    <name type="scientific">Shewanella dokdonensis</name>
    <dbReference type="NCBI Taxonomy" id="712036"/>
    <lineage>
        <taxon>Bacteria</taxon>
        <taxon>Pseudomonadati</taxon>
        <taxon>Pseudomonadota</taxon>
        <taxon>Gammaproteobacteria</taxon>
        <taxon>Alteromonadales</taxon>
        <taxon>Shewanellaceae</taxon>
        <taxon>Shewanella</taxon>
    </lineage>
</organism>
<dbReference type="RefSeq" id="WP_213681493.1">
    <property type="nucleotide sequence ID" value="NZ_CP074572.1"/>
</dbReference>
<evidence type="ECO:0000313" key="7">
    <source>
        <dbReference type="Proteomes" id="UP000676428"/>
    </source>
</evidence>
<dbReference type="EMBL" id="CP074572">
    <property type="protein sequence ID" value="QVK22844.1"/>
    <property type="molecule type" value="Genomic_DNA"/>
</dbReference>
<dbReference type="PANTHER" id="PTHR33337:SF40">
    <property type="entry name" value="CENP-V_GFA DOMAIN-CONTAINING PROTEIN-RELATED"/>
    <property type="match status" value="1"/>
</dbReference>
<name>A0ABX8DDM4_9GAMM</name>
<evidence type="ECO:0000256" key="1">
    <source>
        <dbReference type="ARBA" id="ARBA00005495"/>
    </source>
</evidence>
<dbReference type="InterPro" id="IPR011057">
    <property type="entry name" value="Mss4-like_sf"/>
</dbReference>
<sequence length="140" mass="15751">MSDIQYPIHGSCQCGSVTYELLAPPLRVVACHCKACQKLSTSAFSITALVNAEDVVFHGEMKPWQRTADSGNINAAMFCPHCGNRIYHFNPAHPEKIKLKPSNLDDTRIIQPTTHGWVSEKQDWFQIPEGATQFPYQVEY</sequence>
<evidence type="ECO:0000259" key="5">
    <source>
        <dbReference type="PROSITE" id="PS51891"/>
    </source>
</evidence>
<dbReference type="PANTHER" id="PTHR33337">
    <property type="entry name" value="GFA DOMAIN-CONTAINING PROTEIN"/>
    <property type="match status" value="1"/>
</dbReference>
<feature type="domain" description="CENP-V/GFA" evidence="5">
    <location>
        <begin position="8"/>
        <end position="114"/>
    </location>
</feature>
<reference evidence="6 7" key="1">
    <citation type="journal article" date="2012" name="Int. J. Syst. Evol. Microbiol.">
        <title>Shewanella dokdonensis sp. nov., isolated from seawater.</title>
        <authorList>
            <person name="Sung H.R."/>
            <person name="Yoon J.H."/>
            <person name="Ghim S.Y."/>
        </authorList>
    </citation>
    <scope>NUCLEOTIDE SEQUENCE [LARGE SCALE GENOMIC DNA]</scope>
    <source>
        <strain evidence="6 7">DSM 23626</strain>
    </source>
</reference>
<dbReference type="Proteomes" id="UP000676428">
    <property type="component" value="Chromosome"/>
</dbReference>
<keyword evidence="7" id="KW-1185">Reference proteome</keyword>
<accession>A0ABX8DDM4</accession>
<comment type="similarity">
    <text evidence="1">Belongs to the Gfa family.</text>
</comment>
<evidence type="ECO:0000313" key="6">
    <source>
        <dbReference type="EMBL" id="QVK22844.1"/>
    </source>
</evidence>
<dbReference type="PROSITE" id="PS51891">
    <property type="entry name" value="CENP_V_GFA"/>
    <property type="match status" value="1"/>
</dbReference>
<keyword evidence="4" id="KW-0456">Lyase</keyword>